<keyword evidence="4 6" id="KW-0505">Motor protein</keyword>
<evidence type="ECO:0000256" key="1">
    <source>
        <dbReference type="ARBA" id="ARBA00022741"/>
    </source>
</evidence>
<evidence type="ECO:0000256" key="2">
    <source>
        <dbReference type="ARBA" id="ARBA00022840"/>
    </source>
</evidence>
<dbReference type="PROSITE" id="PS00411">
    <property type="entry name" value="KINESIN_MOTOR_1"/>
    <property type="match status" value="1"/>
</dbReference>
<dbReference type="PROSITE" id="PS50067">
    <property type="entry name" value="KINESIN_MOTOR_2"/>
    <property type="match status" value="1"/>
</dbReference>
<keyword evidence="3" id="KW-0175">Coiled coil</keyword>
<dbReference type="EMBL" id="QUSY01001031">
    <property type="protein sequence ID" value="RHY26336.1"/>
    <property type="molecule type" value="Genomic_DNA"/>
</dbReference>
<dbReference type="AlphaFoldDB" id="A0A418AN42"/>
<evidence type="ECO:0000256" key="5">
    <source>
        <dbReference type="PROSITE-ProRule" id="PRU00283"/>
    </source>
</evidence>
<dbReference type="PANTHER" id="PTHR47968">
    <property type="entry name" value="CENTROMERE PROTEIN E"/>
    <property type="match status" value="1"/>
</dbReference>
<evidence type="ECO:0000256" key="3">
    <source>
        <dbReference type="ARBA" id="ARBA00023054"/>
    </source>
</evidence>
<dbReference type="SUPFAM" id="SSF52540">
    <property type="entry name" value="P-loop containing nucleoside triphosphate hydrolases"/>
    <property type="match status" value="1"/>
</dbReference>
<dbReference type="Gene3D" id="3.40.850.10">
    <property type="entry name" value="Kinesin motor domain"/>
    <property type="match status" value="2"/>
</dbReference>
<dbReference type="InterPro" id="IPR019821">
    <property type="entry name" value="Kinesin_motor_CS"/>
</dbReference>
<evidence type="ECO:0000256" key="6">
    <source>
        <dbReference type="RuleBase" id="RU000394"/>
    </source>
</evidence>
<proteinExistence type="inferred from homology"/>
<reference evidence="8 9" key="1">
    <citation type="submission" date="2018-08" db="EMBL/GenBank/DDBJ databases">
        <title>Aphanomyces genome sequencing and annotation.</title>
        <authorList>
            <person name="Minardi D."/>
            <person name="Oidtmann B."/>
            <person name="Van Der Giezen M."/>
            <person name="Studholme D.J."/>
        </authorList>
    </citation>
    <scope>NUCLEOTIDE SEQUENCE [LARGE SCALE GENOMIC DNA]</scope>
    <source>
        <strain evidence="8 9">NJM0002</strain>
    </source>
</reference>
<evidence type="ECO:0000259" key="7">
    <source>
        <dbReference type="PROSITE" id="PS50067"/>
    </source>
</evidence>
<dbReference type="Gene3D" id="1.25.10.10">
    <property type="entry name" value="Leucine-rich Repeat Variant"/>
    <property type="match status" value="2"/>
</dbReference>
<dbReference type="GO" id="GO:0003777">
    <property type="term" value="F:microtubule motor activity"/>
    <property type="evidence" value="ECO:0007669"/>
    <property type="project" value="InterPro"/>
</dbReference>
<name>A0A418AN42_9STRA</name>
<dbReference type="InterPro" id="IPR011989">
    <property type="entry name" value="ARM-like"/>
</dbReference>
<evidence type="ECO:0000313" key="9">
    <source>
        <dbReference type="Proteomes" id="UP000285060"/>
    </source>
</evidence>
<keyword evidence="2 6" id="KW-0067">ATP-binding</keyword>
<comment type="similarity">
    <text evidence="5 6">Belongs to the TRAFAC class myosin-kinesin ATPase superfamily. Kinesin family.</text>
</comment>
<feature type="domain" description="Kinesin motor" evidence="7">
    <location>
        <begin position="598"/>
        <end position="794"/>
    </location>
</feature>
<gene>
    <name evidence="8" type="ORF">DYB32_007732</name>
</gene>
<comment type="caution">
    <text evidence="8">The sequence shown here is derived from an EMBL/GenBank/DDBJ whole genome shotgun (WGS) entry which is preliminary data.</text>
</comment>
<dbReference type="InterPro" id="IPR001752">
    <property type="entry name" value="Kinesin_motor_dom"/>
</dbReference>
<dbReference type="InterPro" id="IPR027417">
    <property type="entry name" value="P-loop_NTPase"/>
</dbReference>
<evidence type="ECO:0000256" key="4">
    <source>
        <dbReference type="ARBA" id="ARBA00023175"/>
    </source>
</evidence>
<dbReference type="PRINTS" id="PR00380">
    <property type="entry name" value="KINESINHEAVY"/>
</dbReference>
<protein>
    <recommendedName>
        <fullName evidence="6">Kinesin-like protein</fullName>
    </recommendedName>
</protein>
<evidence type="ECO:0000313" key="8">
    <source>
        <dbReference type="EMBL" id="RHY26336.1"/>
    </source>
</evidence>
<dbReference type="GO" id="GO:0005874">
    <property type="term" value="C:microtubule"/>
    <property type="evidence" value="ECO:0007669"/>
    <property type="project" value="UniProtKB-KW"/>
</dbReference>
<dbReference type="GO" id="GO:0008017">
    <property type="term" value="F:microtubule binding"/>
    <property type="evidence" value="ECO:0007669"/>
    <property type="project" value="InterPro"/>
</dbReference>
<dbReference type="GO" id="GO:0007018">
    <property type="term" value="P:microtubule-based movement"/>
    <property type="evidence" value="ECO:0007669"/>
    <property type="project" value="InterPro"/>
</dbReference>
<dbReference type="InterPro" id="IPR016024">
    <property type="entry name" value="ARM-type_fold"/>
</dbReference>
<dbReference type="VEuPathDB" id="FungiDB:H310_00065"/>
<dbReference type="SMART" id="SM00129">
    <property type="entry name" value="KISc"/>
    <property type="match status" value="1"/>
</dbReference>
<organism evidence="8 9">
    <name type="scientific">Aphanomyces invadans</name>
    <dbReference type="NCBI Taxonomy" id="157072"/>
    <lineage>
        <taxon>Eukaryota</taxon>
        <taxon>Sar</taxon>
        <taxon>Stramenopiles</taxon>
        <taxon>Oomycota</taxon>
        <taxon>Saprolegniomycetes</taxon>
        <taxon>Saprolegniales</taxon>
        <taxon>Verrucalvaceae</taxon>
        <taxon>Aphanomyces</taxon>
    </lineage>
</organism>
<dbReference type="PANTHER" id="PTHR47968:SF75">
    <property type="entry name" value="CENTROMERE-ASSOCIATED PROTEIN E"/>
    <property type="match status" value="1"/>
</dbReference>
<keyword evidence="6" id="KW-0493">Microtubule</keyword>
<dbReference type="GO" id="GO:0005524">
    <property type="term" value="F:ATP binding"/>
    <property type="evidence" value="ECO:0007669"/>
    <property type="project" value="UniProtKB-KW"/>
</dbReference>
<accession>A0A418AN42</accession>
<dbReference type="Pfam" id="PF00225">
    <property type="entry name" value="Kinesin"/>
    <property type="match status" value="2"/>
</dbReference>
<dbReference type="VEuPathDB" id="FungiDB:H310_00066"/>
<comment type="caution">
    <text evidence="5">Lacks conserved residue(s) required for the propagation of feature annotation.</text>
</comment>
<dbReference type="InterPro" id="IPR036961">
    <property type="entry name" value="Kinesin_motor_dom_sf"/>
</dbReference>
<dbReference type="InterPro" id="IPR027640">
    <property type="entry name" value="Kinesin-like_fam"/>
</dbReference>
<dbReference type="SUPFAM" id="SSF48371">
    <property type="entry name" value="ARM repeat"/>
    <property type="match status" value="1"/>
</dbReference>
<dbReference type="Proteomes" id="UP000285060">
    <property type="component" value="Unassembled WGS sequence"/>
</dbReference>
<sequence>MELSTVESALRSLLRRENVPASIVEAANALMEKPPSDVFISMLPRFLATLDPPRWDVLAVGFVIASAHATTLDAHVDTWDLVVEKCHANLEHLEPRVRGLVGKALGSLCAVRGVGIFEAFRDELLDIVECNITRSPEFEEINEEEYFSYFDTSIPLASPLSTPTSPHRLDDISGFKSLETTLLTFKSMVQGLGPAFLTAFEANEFDFFHSIIVRSVKHGNRHVRNVGFETLHVLHKSVLSPRYMLMYPGIGHGIVDCLVRGLQDPWSEVRLTASQATRSFLLFCDACDERPLFYPKLVPRMCLNRHYVADGVKAYSRDTWMKVMGETGRHVVAQFAAECVQCYVDATDADNPFVREAACICIGELVARVDAAAIRPHALDLLRAARICLQDDVFTMKWWTVHLSDDVWSVREDAAVALGSLLRAYPTDEVLRKQIADLAKTFLAKAKDQPAMSQAAYDALVKSEVAHSNKQRFSCCSFEPRQLKRTTDHDLCHGHDPAASHALWAYTDGAIYLVREMCAAKESQADAIALFPDLVDASILRHFPQASVLQETLWKQLPAIGAALGKPLFKRHIELFFDPLALTLQEQRRAEEWRAGMEGLIRRLVHDLYDHIHLRQSEQVIFEITCSFFEIYMEQVNDLLYPASKNLRVRENTDKGIYVDDLHVARASTKDSSRSHTVLMMNMVQRDLATASEKRATMYVVDLAGSEMVVKTQATGKTLNEAKAINKSLSALSNVIKALADGKKHIPFRDSKLTRILQDSLGGRAKTCLIVTASSSSNVRSIRAQQYGNCVNGP</sequence>
<keyword evidence="1 6" id="KW-0547">Nucleotide-binding</keyword>
<keyword evidence="9" id="KW-1185">Reference proteome</keyword>